<evidence type="ECO:0000256" key="2">
    <source>
        <dbReference type="ARBA" id="ARBA00009399"/>
    </source>
</evidence>
<evidence type="ECO:0000256" key="1">
    <source>
        <dbReference type="ARBA" id="ARBA00004141"/>
    </source>
</evidence>
<dbReference type="PANTHER" id="PTHR38459">
    <property type="entry name" value="PROPHAGE BACTOPRENOL-LINKED GLUCOSE TRANSLOCASE HOMOLOG"/>
    <property type="match status" value="1"/>
</dbReference>
<dbReference type="EMBL" id="JABCUS010000018">
    <property type="protein sequence ID" value="NMX03933.1"/>
    <property type="molecule type" value="Genomic_DNA"/>
</dbReference>
<dbReference type="GO" id="GO:0005886">
    <property type="term" value="C:plasma membrane"/>
    <property type="evidence" value="ECO:0007669"/>
    <property type="project" value="TreeGrafter"/>
</dbReference>
<evidence type="ECO:0000313" key="9">
    <source>
        <dbReference type="Proteomes" id="UP000575397"/>
    </source>
</evidence>
<comment type="caution">
    <text evidence="8">The sequence shown here is derived from an EMBL/GenBank/DDBJ whole genome shotgun (WGS) entry which is preliminary data.</text>
</comment>
<sequence length="165" mass="18437">MSQKPGRESSPANPLARLWQWGWGYLRNNWSEIAKFLTVGGANYVVDLAVFNLFLLWLTPQWPLFDKCVAVAVATTFSWIANRSWTFRERGGHGVAKEALLFVLVNVIGALPPLACLWVSHYLLSFTSPLADNISANIIGLIIGTALRYVLYKLVVFPTKTTKPN</sequence>
<accession>A0A7Y0UUF0</accession>
<feature type="transmembrane region" description="Helical" evidence="6">
    <location>
        <begin position="134"/>
        <end position="151"/>
    </location>
</feature>
<comment type="subcellular location">
    <subcellularLocation>
        <location evidence="1">Membrane</location>
        <topology evidence="1">Multi-pass membrane protein</topology>
    </subcellularLocation>
</comment>
<gene>
    <name evidence="8" type="ORF">HHJ77_08330</name>
</gene>
<evidence type="ECO:0000256" key="5">
    <source>
        <dbReference type="ARBA" id="ARBA00023136"/>
    </source>
</evidence>
<evidence type="ECO:0000256" key="6">
    <source>
        <dbReference type="SAM" id="Phobius"/>
    </source>
</evidence>
<organism evidence="8 9">
    <name type="scientific">Mobiluncus mulieris</name>
    <dbReference type="NCBI Taxonomy" id="2052"/>
    <lineage>
        <taxon>Bacteria</taxon>
        <taxon>Bacillati</taxon>
        <taxon>Actinomycetota</taxon>
        <taxon>Actinomycetes</taxon>
        <taxon>Actinomycetales</taxon>
        <taxon>Actinomycetaceae</taxon>
        <taxon>Mobiluncus</taxon>
    </lineage>
</organism>
<reference evidence="8 9" key="1">
    <citation type="submission" date="2020-04" db="EMBL/GenBank/DDBJ databases">
        <title>Antimicrobial susceptibility and clonality of vaginal-derived multi-drug resistant Mobiluncus isolates in China.</title>
        <authorList>
            <person name="Zhang X."/>
        </authorList>
    </citation>
    <scope>NUCLEOTIDE SEQUENCE [LARGE SCALE GENOMIC DNA]</scope>
    <source>
        <strain evidence="8 9">12</strain>
    </source>
</reference>
<dbReference type="GO" id="GO:0000271">
    <property type="term" value="P:polysaccharide biosynthetic process"/>
    <property type="evidence" value="ECO:0007669"/>
    <property type="project" value="InterPro"/>
</dbReference>
<dbReference type="Proteomes" id="UP000575397">
    <property type="component" value="Unassembled WGS sequence"/>
</dbReference>
<evidence type="ECO:0000256" key="3">
    <source>
        <dbReference type="ARBA" id="ARBA00022692"/>
    </source>
</evidence>
<feature type="transmembrane region" description="Helical" evidence="6">
    <location>
        <begin position="36"/>
        <end position="58"/>
    </location>
</feature>
<dbReference type="Pfam" id="PF04138">
    <property type="entry name" value="GtrA_DPMS_TM"/>
    <property type="match status" value="1"/>
</dbReference>
<dbReference type="AlphaFoldDB" id="A0A7Y0UUF0"/>
<feature type="transmembrane region" description="Helical" evidence="6">
    <location>
        <begin position="64"/>
        <end position="81"/>
    </location>
</feature>
<keyword evidence="4 6" id="KW-1133">Transmembrane helix</keyword>
<evidence type="ECO:0000259" key="7">
    <source>
        <dbReference type="Pfam" id="PF04138"/>
    </source>
</evidence>
<proteinExistence type="inferred from homology"/>
<dbReference type="PANTHER" id="PTHR38459:SF1">
    <property type="entry name" value="PROPHAGE BACTOPRENOL-LINKED GLUCOSE TRANSLOCASE HOMOLOG"/>
    <property type="match status" value="1"/>
</dbReference>
<keyword evidence="3 6" id="KW-0812">Transmembrane</keyword>
<dbReference type="RefSeq" id="WP_169762978.1">
    <property type="nucleotide sequence ID" value="NZ_JABCUS010000018.1"/>
</dbReference>
<name>A0A7Y0UUF0_9ACTO</name>
<comment type="similarity">
    <text evidence="2">Belongs to the GtrA family.</text>
</comment>
<evidence type="ECO:0000256" key="4">
    <source>
        <dbReference type="ARBA" id="ARBA00022989"/>
    </source>
</evidence>
<feature type="domain" description="GtrA/DPMS transmembrane" evidence="7">
    <location>
        <begin position="35"/>
        <end position="157"/>
    </location>
</feature>
<keyword evidence="5 6" id="KW-0472">Membrane</keyword>
<protein>
    <submittedName>
        <fullName evidence="8">GtrA family protein</fullName>
    </submittedName>
</protein>
<dbReference type="InterPro" id="IPR051401">
    <property type="entry name" value="GtrA_CellWall_Glycosyl"/>
</dbReference>
<feature type="transmembrane region" description="Helical" evidence="6">
    <location>
        <begin position="101"/>
        <end position="122"/>
    </location>
</feature>
<evidence type="ECO:0000313" key="8">
    <source>
        <dbReference type="EMBL" id="NMX03933.1"/>
    </source>
</evidence>
<dbReference type="InterPro" id="IPR007267">
    <property type="entry name" value="GtrA_DPMS_TM"/>
</dbReference>